<feature type="transmembrane region" description="Helical" evidence="5">
    <location>
        <begin position="7"/>
        <end position="26"/>
    </location>
</feature>
<dbReference type="GO" id="GO:0016020">
    <property type="term" value="C:membrane"/>
    <property type="evidence" value="ECO:0007669"/>
    <property type="project" value="UniProtKB-SubCell"/>
</dbReference>
<evidence type="ECO:0000256" key="5">
    <source>
        <dbReference type="SAM" id="Phobius"/>
    </source>
</evidence>
<feature type="transmembrane region" description="Helical" evidence="5">
    <location>
        <begin position="442"/>
        <end position="462"/>
    </location>
</feature>
<dbReference type="PATRIC" id="fig|1766.6.peg.5591"/>
<organism evidence="7 8">
    <name type="scientific">Mycolicibacterium fortuitum</name>
    <name type="common">Mycobacterium fortuitum</name>
    <dbReference type="NCBI Taxonomy" id="1766"/>
    <lineage>
        <taxon>Bacteria</taxon>
        <taxon>Bacillati</taxon>
        <taxon>Actinomycetota</taxon>
        <taxon>Actinomycetes</taxon>
        <taxon>Mycobacteriales</taxon>
        <taxon>Mycobacteriaceae</taxon>
        <taxon>Mycolicibacterium</taxon>
    </lineage>
</organism>
<sequence>MPEVTRSSRWIVGVLVVMVIVEIANLSEVASAYTSAPLLKAGVALATIALCLTLRDPAARARLNRWTVAGAALIGIYVAGQAIAMVGSVDLTASSSVMYRSSVDLVYLFIILMFTQITGRPWAVAAAVAATLAVLSLLTLVSYLTGGVQTFGGLAQISAAQGELITTQRYSGPYNDSNFWGRVLVMGLPMSWALAYRARRAAQKRQALLWLLAGAAILVGVYLTQSRGTQLSAGLAAVVWFIASGQPKKLALVPPAVLVAFAIPGIGDRMIALVKDVLGGSGGQRSYDIDPSVLGREASQEMAWQMFRHRPAFGFGPGAFGAEVPFYTDRVKTAVNEGLVAPHNLYAQLLAETGMTGLLTWGLMVGGVLTIVALRIAADPRSVDRALAAATLTGIITWSAASVFLHLAYFRSFAIVLALACALGPPEPVRPAVIRGMARTTALWAVTVIAGVAVAAGSMLTASTPAVRASQKVIMMPVGPLDGWASYAMNVRAREAFLPTMVEVMYNTEAPAEIDSDSIRGIATFSVTASDAESAKRRLANALAVSRTRINDNIGPMQYTVETITGVELERTSVRSKSALLYAAAWGLVAMVMTRLLAGRLATRFWPPIRTSSTEPAGAAV</sequence>
<dbReference type="KEGG" id="mft:XA26_56200"/>
<feature type="domain" description="O-antigen ligase-related" evidence="6">
    <location>
        <begin position="215"/>
        <end position="361"/>
    </location>
</feature>
<comment type="subcellular location">
    <subcellularLocation>
        <location evidence="1">Membrane</location>
        <topology evidence="1">Multi-pass membrane protein</topology>
    </subcellularLocation>
</comment>
<feature type="transmembrane region" description="Helical" evidence="5">
    <location>
        <begin position="179"/>
        <end position="196"/>
    </location>
</feature>
<dbReference type="AlphaFoldDB" id="A0A0N9XKP7"/>
<protein>
    <recommendedName>
        <fullName evidence="6">O-antigen ligase-related domain-containing protein</fullName>
    </recommendedName>
</protein>
<evidence type="ECO:0000256" key="2">
    <source>
        <dbReference type="ARBA" id="ARBA00022692"/>
    </source>
</evidence>
<dbReference type="InterPro" id="IPR051533">
    <property type="entry name" value="WaaL-like"/>
</dbReference>
<feature type="transmembrane region" description="Helical" evidence="5">
    <location>
        <begin position="32"/>
        <end position="54"/>
    </location>
</feature>
<feature type="transmembrane region" description="Helical" evidence="5">
    <location>
        <begin position="97"/>
        <end position="115"/>
    </location>
</feature>
<keyword evidence="2 5" id="KW-0812">Transmembrane</keyword>
<feature type="transmembrane region" description="Helical" evidence="5">
    <location>
        <begin position="355"/>
        <end position="374"/>
    </location>
</feature>
<evidence type="ECO:0000313" key="8">
    <source>
        <dbReference type="Proteomes" id="UP000057134"/>
    </source>
</evidence>
<evidence type="ECO:0000259" key="6">
    <source>
        <dbReference type="Pfam" id="PF04932"/>
    </source>
</evidence>
<evidence type="ECO:0000256" key="1">
    <source>
        <dbReference type="ARBA" id="ARBA00004141"/>
    </source>
</evidence>
<dbReference type="RefSeq" id="WP_054603622.1">
    <property type="nucleotide sequence ID" value="NZ_CP011269.1"/>
</dbReference>
<proteinExistence type="predicted"/>
<name>A0A0N9XKP7_MYCFO</name>
<dbReference type="InterPro" id="IPR007016">
    <property type="entry name" value="O-antigen_ligase-rel_domated"/>
</dbReference>
<dbReference type="EMBL" id="CP011269">
    <property type="protein sequence ID" value="ALI29410.1"/>
    <property type="molecule type" value="Genomic_DNA"/>
</dbReference>
<evidence type="ECO:0000256" key="3">
    <source>
        <dbReference type="ARBA" id="ARBA00022989"/>
    </source>
</evidence>
<feature type="transmembrane region" description="Helical" evidence="5">
    <location>
        <begin position="122"/>
        <end position="144"/>
    </location>
</feature>
<dbReference type="PANTHER" id="PTHR37422">
    <property type="entry name" value="TEICHURONIC ACID BIOSYNTHESIS PROTEIN TUAE"/>
    <property type="match status" value="1"/>
</dbReference>
<dbReference type="Proteomes" id="UP000057134">
    <property type="component" value="Chromosome"/>
</dbReference>
<dbReference type="Pfam" id="PF04932">
    <property type="entry name" value="Wzy_C"/>
    <property type="match status" value="1"/>
</dbReference>
<keyword evidence="3 5" id="KW-1133">Transmembrane helix</keyword>
<keyword evidence="4 5" id="KW-0472">Membrane</keyword>
<keyword evidence="8" id="KW-1185">Reference proteome</keyword>
<dbReference type="PANTHER" id="PTHR37422:SF13">
    <property type="entry name" value="LIPOPOLYSACCHARIDE BIOSYNTHESIS PROTEIN PA4999-RELATED"/>
    <property type="match status" value="1"/>
</dbReference>
<feature type="transmembrane region" description="Helical" evidence="5">
    <location>
        <begin position="208"/>
        <end position="225"/>
    </location>
</feature>
<evidence type="ECO:0000313" key="7">
    <source>
        <dbReference type="EMBL" id="ALI29410.1"/>
    </source>
</evidence>
<evidence type="ECO:0000256" key="4">
    <source>
        <dbReference type="ARBA" id="ARBA00023136"/>
    </source>
</evidence>
<reference evidence="7 8" key="1">
    <citation type="journal article" date="2015" name="MBio">
        <title>Enzymatic Degradation of Phenazines Can Generate Energy and Protect Sensitive Organisms from Toxicity.</title>
        <authorList>
            <person name="Costa K.C."/>
            <person name="Bergkessel M."/>
            <person name="Saunders S."/>
            <person name="Korlach J."/>
            <person name="Newman D.K."/>
        </authorList>
    </citation>
    <scope>NUCLEOTIDE SEQUENCE [LARGE SCALE GENOMIC DNA]</scope>
    <source>
        <strain evidence="7 8">CT6</strain>
    </source>
</reference>
<feature type="transmembrane region" description="Helical" evidence="5">
    <location>
        <begin position="66"/>
        <end position="85"/>
    </location>
</feature>
<dbReference type="STRING" id="1766.XA26_56200"/>
<feature type="transmembrane region" description="Helical" evidence="5">
    <location>
        <begin position="386"/>
        <end position="409"/>
    </location>
</feature>
<accession>A0A0N9XKP7</accession>
<gene>
    <name evidence="7" type="ORF">XA26_56200</name>
</gene>